<feature type="domain" description="DinB-like" evidence="1">
    <location>
        <begin position="23"/>
        <end position="137"/>
    </location>
</feature>
<gene>
    <name evidence="2" type="ORF">JOC58_000405</name>
</gene>
<dbReference type="Gene3D" id="1.20.120.450">
    <property type="entry name" value="dinb family like domain"/>
    <property type="match status" value="1"/>
</dbReference>
<accession>A0ABU1IUD3</accession>
<proteinExistence type="predicted"/>
<dbReference type="Proteomes" id="UP001185028">
    <property type="component" value="Unassembled WGS sequence"/>
</dbReference>
<reference evidence="2 3" key="1">
    <citation type="submission" date="2023-07" db="EMBL/GenBank/DDBJ databases">
        <title>Genomic Encyclopedia of Type Strains, Phase IV (KMG-IV): sequencing the most valuable type-strain genomes for metagenomic binning, comparative biology and taxonomic classification.</title>
        <authorList>
            <person name="Goeker M."/>
        </authorList>
    </citation>
    <scope>NUCLEOTIDE SEQUENCE [LARGE SCALE GENOMIC DNA]</scope>
    <source>
        <strain evidence="2 3">DSM 22170</strain>
    </source>
</reference>
<dbReference type="InterPro" id="IPR034660">
    <property type="entry name" value="DinB/YfiT-like"/>
</dbReference>
<dbReference type="SUPFAM" id="SSF109854">
    <property type="entry name" value="DinB/YfiT-like putative metalloenzymes"/>
    <property type="match status" value="1"/>
</dbReference>
<comment type="caution">
    <text evidence="2">The sequence shown here is derived from an EMBL/GenBank/DDBJ whole genome shotgun (WGS) entry which is preliminary data.</text>
</comment>
<evidence type="ECO:0000259" key="1">
    <source>
        <dbReference type="Pfam" id="PF12867"/>
    </source>
</evidence>
<dbReference type="Pfam" id="PF12867">
    <property type="entry name" value="DinB_2"/>
    <property type="match status" value="1"/>
</dbReference>
<name>A0ABU1IUD3_9BACL</name>
<dbReference type="RefSeq" id="WP_188774971.1">
    <property type="nucleotide sequence ID" value="NZ_BMMB01000003.1"/>
</dbReference>
<evidence type="ECO:0000313" key="2">
    <source>
        <dbReference type="EMBL" id="MDR6242521.1"/>
    </source>
</evidence>
<sequence length="191" mass="22328">MENAKFGSLFLEISVQRMCELYRNKFSAALEQLTTEQLWIQPYDGANTTGGIVLHVIEHIHRNVLRLNERESLLPSGFSNYFPDTHETPQIIMLRLDTELALWRETVMRLMENPGMIQDDHMHDIYHLVEHTSYHLGQLLDRTRAATGIEFDFAQNGLNERNLRSQIEHNRRRQEFIARKSAMAILPTEVL</sequence>
<keyword evidence="3" id="KW-1185">Reference proteome</keyword>
<protein>
    <submittedName>
        <fullName evidence="2">Damage-inducible protein DinB</fullName>
    </submittedName>
</protein>
<dbReference type="EMBL" id="JAVDQH010000001">
    <property type="protein sequence ID" value="MDR6242521.1"/>
    <property type="molecule type" value="Genomic_DNA"/>
</dbReference>
<organism evidence="2 3">
    <name type="scientific">Paenibacillus hunanensis</name>
    <dbReference type="NCBI Taxonomy" id="539262"/>
    <lineage>
        <taxon>Bacteria</taxon>
        <taxon>Bacillati</taxon>
        <taxon>Bacillota</taxon>
        <taxon>Bacilli</taxon>
        <taxon>Bacillales</taxon>
        <taxon>Paenibacillaceae</taxon>
        <taxon>Paenibacillus</taxon>
    </lineage>
</organism>
<evidence type="ECO:0000313" key="3">
    <source>
        <dbReference type="Proteomes" id="UP001185028"/>
    </source>
</evidence>
<dbReference type="InterPro" id="IPR024775">
    <property type="entry name" value="DinB-like"/>
</dbReference>